<proteinExistence type="predicted"/>
<dbReference type="VEuPathDB" id="MicrosporidiaDB:AAJ76_800001242"/>
<keyword evidence="3" id="KW-1185">Reference proteome</keyword>
<dbReference type="InterPro" id="IPR036388">
    <property type="entry name" value="WH-like_DNA-bd_sf"/>
</dbReference>
<dbReference type="InterPro" id="IPR013197">
    <property type="entry name" value="RNA_pol_III_RPC82-rel_HTH"/>
</dbReference>
<dbReference type="OrthoDB" id="2190900at2759"/>
<gene>
    <name evidence="2" type="ORF">AAJ76_800001242</name>
</gene>
<dbReference type="Pfam" id="PF08221">
    <property type="entry name" value="HTH_9"/>
    <property type="match status" value="1"/>
</dbReference>
<dbReference type="Proteomes" id="UP000034350">
    <property type="component" value="Unassembled WGS sequence"/>
</dbReference>
<name>A0A0F9WMW1_9MICR</name>
<protein>
    <recommendedName>
        <fullName evidence="1">RNA polymerase III subunit RPC82-related helix-turn-helix domain-containing protein</fullName>
    </recommendedName>
</protein>
<comment type="caution">
    <text evidence="2">The sequence shown here is derived from an EMBL/GenBank/DDBJ whole genome shotgun (WGS) entry which is preliminary data.</text>
</comment>
<dbReference type="VEuPathDB" id="MicrosporidiaDB:NCER_102021"/>
<organism evidence="2 3">
    <name type="scientific">Vairimorpha ceranae</name>
    <dbReference type="NCBI Taxonomy" id="40302"/>
    <lineage>
        <taxon>Eukaryota</taxon>
        <taxon>Fungi</taxon>
        <taxon>Fungi incertae sedis</taxon>
        <taxon>Microsporidia</taxon>
        <taxon>Nosematidae</taxon>
        <taxon>Vairimorpha</taxon>
    </lineage>
</organism>
<dbReference type="OMA" id="INEGSKH"/>
<evidence type="ECO:0000259" key="1">
    <source>
        <dbReference type="Pfam" id="PF08221"/>
    </source>
</evidence>
<dbReference type="EMBL" id="JPQZ01000080">
    <property type="protein sequence ID" value="KKO74348.1"/>
    <property type="molecule type" value="Genomic_DNA"/>
</dbReference>
<dbReference type="VEuPathDB" id="MicrosporidiaDB:G9O61_00g012780"/>
<dbReference type="GeneID" id="36321369"/>
<dbReference type="RefSeq" id="XP_024330090.1">
    <property type="nucleotide sequence ID" value="XM_024476416.1"/>
</dbReference>
<evidence type="ECO:0000313" key="3">
    <source>
        <dbReference type="Proteomes" id="UP000034350"/>
    </source>
</evidence>
<dbReference type="AlphaFoldDB" id="A0A0F9WMW1"/>
<evidence type="ECO:0000313" key="2">
    <source>
        <dbReference type="EMBL" id="KKO74348.1"/>
    </source>
</evidence>
<dbReference type="Gene3D" id="1.10.10.10">
    <property type="entry name" value="Winged helix-like DNA-binding domain superfamily/Winged helix DNA-binding domain"/>
    <property type="match status" value="1"/>
</dbReference>
<accession>A0A0F9WMW1</accession>
<sequence>MNLELYKDYGTVCHAICVSLSHKNNSTVSQIHSSIFNSDISLIYQGLALLIQRNIVSYYKLNSKLYYTFTPNRRLYYNLYLSYIRSIYDITNYKHFFTVLLSGSYKLINTELDIYKDDYIITIPVFRSIKRSKSNIYTVNYEKLDKALVDQYTIQLIKNRYTRSMSEVYKAVCKCSDITVQNVLNSLESSNILIKDNISYINDISNIEEYLKYLLNFGVINKDVETGKYVKGNTKELLMKTEICKIFKHEKVIFNLLSNVEHIKDSEIAKNCLFNDYKRRLFSLMKYKSVYTEGGDTWVFNKKWNIGICREIDCEINKRLININKLYEEGSIYDNEEFIVSCCEVNYLSMLNFIFN</sequence>
<reference evidence="2 3" key="1">
    <citation type="journal article" date="2015" name="Environ. Microbiol.">
        <title>Genome analyses suggest the presence of polyploidy and recent human-driven expansions in eight global populations of the honeybee pathogen Nosema ceranae.</title>
        <authorList>
            <person name="Pelin A."/>
            <person name="Selman M."/>
            <person name="Aris-Brosou S."/>
            <person name="Farinelli L."/>
            <person name="Corradi N."/>
        </authorList>
    </citation>
    <scope>NUCLEOTIDE SEQUENCE [LARGE SCALE GENOMIC DNA]</scope>
    <source>
        <strain evidence="2 3">PA08 1199</strain>
    </source>
</reference>
<feature type="domain" description="RNA polymerase III subunit RPC82-related helix-turn-helix" evidence="1">
    <location>
        <begin position="7"/>
        <end position="59"/>
    </location>
</feature>